<dbReference type="GO" id="GO:0008932">
    <property type="term" value="F:lytic endotransglycosylase activity"/>
    <property type="evidence" value="ECO:0007669"/>
    <property type="project" value="TreeGrafter"/>
</dbReference>
<dbReference type="SUPFAM" id="SSF54106">
    <property type="entry name" value="LysM domain"/>
    <property type="match status" value="3"/>
</dbReference>
<evidence type="ECO:0000259" key="2">
    <source>
        <dbReference type="PROSITE" id="PS51782"/>
    </source>
</evidence>
<feature type="chain" id="PRO_5007578003" evidence="1">
    <location>
        <begin position="25"/>
        <end position="340"/>
    </location>
</feature>
<dbReference type="CDD" id="cd00118">
    <property type="entry name" value="LysM"/>
    <property type="match status" value="3"/>
</dbReference>
<dbReference type="OrthoDB" id="529831at2"/>
<dbReference type="AlphaFoldDB" id="A0A151B8N9"/>
<sequence length="340" mass="38477">MKSKKIATMITALMLCSFPHLVNADTIKYTVQSGDSLWKISQKFNTSIYKIASLNSLDVNKYIYVGQTLLIDSPTNHHYIKHTVVKGDTLWKLSIKYSTTIDKIKNANNLSNDMIFIGQVLNIPKNSSSISENISVKTVNYRVVSGDTIWSVSKKFNTSIDTIKKSNFLNADNLMPGQVLTIPVNSTKIVTPVGITMIKRRLNDNYGDIYDWDNGRRLFTVGTKGTLKDLKTGICFNIKYYGGSHHADIVPLTKSDTYQMKKIFPVWSWEYKRPMVLYFNQGNKNYQLAVSLIGMPHSTTDIYDNGVNGHFCMYFYNSTSHKTNQIDSVSQKNILIANGQ</sequence>
<dbReference type="EMBL" id="LTBA01000001">
    <property type="protein sequence ID" value="KYH36007.1"/>
    <property type="molecule type" value="Genomic_DNA"/>
</dbReference>
<keyword evidence="4" id="KW-1185">Reference proteome</keyword>
<proteinExistence type="predicted"/>
<dbReference type="SMART" id="SM00257">
    <property type="entry name" value="LysM"/>
    <property type="match status" value="3"/>
</dbReference>
<dbReference type="PROSITE" id="PS51782">
    <property type="entry name" value="LYSM"/>
    <property type="match status" value="3"/>
</dbReference>
<dbReference type="STRING" id="1121338.CLTEP_04010"/>
<dbReference type="RefSeq" id="WP_066821743.1">
    <property type="nucleotide sequence ID" value="NZ_LTBA01000001.1"/>
</dbReference>
<dbReference type="InterPro" id="IPR018392">
    <property type="entry name" value="LysM"/>
</dbReference>
<dbReference type="PATRIC" id="fig|1121338.3.peg.406"/>
<reference evidence="3 4" key="1">
    <citation type="submission" date="2016-02" db="EMBL/GenBank/DDBJ databases">
        <title>Genome sequence of Clostridium tepidiprofundi DSM 19306.</title>
        <authorList>
            <person name="Poehlein A."/>
            <person name="Daniel R."/>
        </authorList>
    </citation>
    <scope>NUCLEOTIDE SEQUENCE [LARGE SCALE GENOMIC DNA]</scope>
    <source>
        <strain evidence="3 4">DSM 19306</strain>
    </source>
</reference>
<evidence type="ECO:0000313" key="4">
    <source>
        <dbReference type="Proteomes" id="UP000075531"/>
    </source>
</evidence>
<gene>
    <name evidence="3" type="primary">lytE_1</name>
    <name evidence="3" type="ORF">CLTEP_04010</name>
</gene>
<evidence type="ECO:0000256" key="1">
    <source>
        <dbReference type="SAM" id="SignalP"/>
    </source>
</evidence>
<dbReference type="PANTHER" id="PTHR33734">
    <property type="entry name" value="LYSM DOMAIN-CONTAINING GPI-ANCHORED PROTEIN 2"/>
    <property type="match status" value="1"/>
</dbReference>
<protein>
    <submittedName>
        <fullName evidence="3">Putative peptidoglycan endopeptidase LytE</fullName>
        <ecNumber evidence="3">3.4.-.-</ecNumber>
    </submittedName>
</protein>
<keyword evidence="3" id="KW-0378">Hydrolase</keyword>
<organism evidence="3 4">
    <name type="scientific">Clostridium tepidiprofundi DSM 19306</name>
    <dbReference type="NCBI Taxonomy" id="1121338"/>
    <lineage>
        <taxon>Bacteria</taxon>
        <taxon>Bacillati</taxon>
        <taxon>Bacillota</taxon>
        <taxon>Clostridia</taxon>
        <taxon>Eubacteriales</taxon>
        <taxon>Clostridiaceae</taxon>
        <taxon>Clostridium</taxon>
    </lineage>
</organism>
<accession>A0A151B8N9</accession>
<dbReference type="InterPro" id="IPR036779">
    <property type="entry name" value="LysM_dom_sf"/>
</dbReference>
<dbReference type="GO" id="GO:0016787">
    <property type="term" value="F:hydrolase activity"/>
    <property type="evidence" value="ECO:0007669"/>
    <property type="project" value="UniProtKB-KW"/>
</dbReference>
<feature type="signal peptide" evidence="1">
    <location>
        <begin position="1"/>
        <end position="24"/>
    </location>
</feature>
<feature type="domain" description="LysM" evidence="2">
    <location>
        <begin position="27"/>
        <end position="71"/>
    </location>
</feature>
<evidence type="ECO:0000313" key="3">
    <source>
        <dbReference type="EMBL" id="KYH36007.1"/>
    </source>
</evidence>
<dbReference type="EC" id="3.4.-.-" evidence="3"/>
<dbReference type="PANTHER" id="PTHR33734:SF22">
    <property type="entry name" value="MEMBRANE-BOUND LYTIC MUREIN TRANSGLYCOSYLASE D"/>
    <property type="match status" value="1"/>
</dbReference>
<dbReference type="Proteomes" id="UP000075531">
    <property type="component" value="Unassembled WGS sequence"/>
</dbReference>
<feature type="domain" description="LysM" evidence="2">
    <location>
        <begin position="139"/>
        <end position="182"/>
    </location>
</feature>
<feature type="domain" description="LysM" evidence="2">
    <location>
        <begin position="80"/>
        <end position="123"/>
    </location>
</feature>
<dbReference type="Gene3D" id="3.10.350.10">
    <property type="entry name" value="LysM domain"/>
    <property type="match status" value="3"/>
</dbReference>
<dbReference type="Pfam" id="PF01476">
    <property type="entry name" value="LysM"/>
    <property type="match status" value="3"/>
</dbReference>
<comment type="caution">
    <text evidence="3">The sequence shown here is derived from an EMBL/GenBank/DDBJ whole genome shotgun (WGS) entry which is preliminary data.</text>
</comment>
<name>A0A151B8N9_9CLOT</name>
<keyword evidence="1" id="KW-0732">Signal</keyword>